<evidence type="ECO:0000313" key="1">
    <source>
        <dbReference type="EMBL" id="CAK5049010.1"/>
    </source>
</evidence>
<name>A0ACB0YJ16_MELEN</name>
<reference evidence="1" key="1">
    <citation type="submission" date="2023-11" db="EMBL/GenBank/DDBJ databases">
        <authorList>
            <person name="Poullet M."/>
        </authorList>
    </citation>
    <scope>NUCLEOTIDE SEQUENCE</scope>
    <source>
        <strain evidence="1">E1834</strain>
    </source>
</reference>
<dbReference type="EMBL" id="CAVMJV010000013">
    <property type="protein sequence ID" value="CAK5049010.1"/>
    <property type="molecule type" value="Genomic_DNA"/>
</dbReference>
<organism evidence="1 2">
    <name type="scientific">Meloidogyne enterolobii</name>
    <name type="common">Root-knot nematode worm</name>
    <name type="synonym">Meloidogyne mayaguensis</name>
    <dbReference type="NCBI Taxonomy" id="390850"/>
    <lineage>
        <taxon>Eukaryota</taxon>
        <taxon>Metazoa</taxon>
        <taxon>Ecdysozoa</taxon>
        <taxon>Nematoda</taxon>
        <taxon>Chromadorea</taxon>
        <taxon>Rhabditida</taxon>
        <taxon>Tylenchina</taxon>
        <taxon>Tylenchomorpha</taxon>
        <taxon>Tylenchoidea</taxon>
        <taxon>Meloidogynidae</taxon>
        <taxon>Meloidogyninae</taxon>
        <taxon>Meloidogyne</taxon>
    </lineage>
</organism>
<proteinExistence type="predicted"/>
<accession>A0ACB0YJ16</accession>
<keyword evidence="2" id="KW-1185">Reference proteome</keyword>
<protein>
    <submittedName>
        <fullName evidence="1">Uncharacterized protein</fullName>
    </submittedName>
</protein>
<dbReference type="Proteomes" id="UP001497535">
    <property type="component" value="Unassembled WGS sequence"/>
</dbReference>
<comment type="caution">
    <text evidence="1">The sequence shown here is derived from an EMBL/GenBank/DDBJ whole genome shotgun (WGS) entry which is preliminary data.</text>
</comment>
<evidence type="ECO:0000313" key="2">
    <source>
        <dbReference type="Proteomes" id="UP001497535"/>
    </source>
</evidence>
<sequence length="139" mass="16475">MRERLYHLERQVNQNRQNDVWQFDRMVNSEAQRSYDRFVQDQMIQHRAAAININRFNHANYNSEQLMFTQHSKSNGTTFQMSFGRSSTSIQKQEDPNEERFKKVEQKVDKIDEMLSYIISQMNNKSDGSAGTSTMGKKR</sequence>
<gene>
    <name evidence="1" type="ORF">MENTE1834_LOCUS12920</name>
</gene>